<sequence length="156" mass="18015">MDIAHKAGSIHKNADGLSIWALANTPDSPAYVPLEEEPQSPIEGINITYFETDFFEGVRESFKQDKNYHIFTSSLEKDCKDKALVSSLDEIRKNSYSEGRFHFFDGIIYHRTKNSFAMTSCSRFLIDTISHKIHDRIYSGHLSKYRTLERVKNCAW</sequence>
<keyword evidence="2" id="KW-1185">Reference proteome</keyword>
<reference evidence="1" key="1">
    <citation type="submission" date="2021-03" db="EMBL/GenBank/DDBJ databases">
        <title>Draft genome sequence of rust myrtle Austropuccinia psidii MF-1, a brazilian biotype.</title>
        <authorList>
            <person name="Quecine M.C."/>
            <person name="Pachon D.M.R."/>
            <person name="Bonatelli M.L."/>
            <person name="Correr F.H."/>
            <person name="Franceschini L.M."/>
            <person name="Leite T.F."/>
            <person name="Margarido G.R.A."/>
            <person name="Almeida C.A."/>
            <person name="Ferrarezi J.A."/>
            <person name="Labate C.A."/>
        </authorList>
    </citation>
    <scope>NUCLEOTIDE SEQUENCE</scope>
    <source>
        <strain evidence="1">MF-1</strain>
    </source>
</reference>
<dbReference type="EMBL" id="AVOT02111964">
    <property type="protein sequence ID" value="MBW0582237.1"/>
    <property type="molecule type" value="Genomic_DNA"/>
</dbReference>
<name>A0A9Q3KJW9_9BASI</name>
<comment type="caution">
    <text evidence="1">The sequence shown here is derived from an EMBL/GenBank/DDBJ whole genome shotgun (WGS) entry which is preliminary data.</text>
</comment>
<accession>A0A9Q3KJW9</accession>
<proteinExistence type="predicted"/>
<evidence type="ECO:0000313" key="1">
    <source>
        <dbReference type="EMBL" id="MBW0582237.1"/>
    </source>
</evidence>
<protein>
    <submittedName>
        <fullName evidence="1">Uncharacterized protein</fullName>
    </submittedName>
</protein>
<evidence type="ECO:0000313" key="2">
    <source>
        <dbReference type="Proteomes" id="UP000765509"/>
    </source>
</evidence>
<dbReference type="AlphaFoldDB" id="A0A9Q3KJW9"/>
<gene>
    <name evidence="1" type="ORF">O181_121952</name>
</gene>
<organism evidence="1 2">
    <name type="scientific">Austropuccinia psidii MF-1</name>
    <dbReference type="NCBI Taxonomy" id="1389203"/>
    <lineage>
        <taxon>Eukaryota</taxon>
        <taxon>Fungi</taxon>
        <taxon>Dikarya</taxon>
        <taxon>Basidiomycota</taxon>
        <taxon>Pucciniomycotina</taxon>
        <taxon>Pucciniomycetes</taxon>
        <taxon>Pucciniales</taxon>
        <taxon>Sphaerophragmiaceae</taxon>
        <taxon>Austropuccinia</taxon>
    </lineage>
</organism>
<dbReference type="Proteomes" id="UP000765509">
    <property type="component" value="Unassembled WGS sequence"/>
</dbReference>